<evidence type="ECO:0000313" key="2">
    <source>
        <dbReference type="Proteomes" id="UP001283361"/>
    </source>
</evidence>
<dbReference type="AlphaFoldDB" id="A0AAE0YVW7"/>
<reference evidence="1" key="1">
    <citation type="journal article" date="2023" name="G3 (Bethesda)">
        <title>A reference genome for the long-term kleptoplast-retaining sea slug Elysia crispata morphotype clarki.</title>
        <authorList>
            <person name="Eastman K.E."/>
            <person name="Pendleton A.L."/>
            <person name="Shaikh M.A."/>
            <person name="Suttiyut T."/>
            <person name="Ogas R."/>
            <person name="Tomko P."/>
            <person name="Gavelis G."/>
            <person name="Widhalm J.R."/>
            <person name="Wisecaver J.H."/>
        </authorList>
    </citation>
    <scope>NUCLEOTIDE SEQUENCE</scope>
    <source>
        <strain evidence="1">ECLA1</strain>
    </source>
</reference>
<comment type="caution">
    <text evidence="1">The sequence shown here is derived from an EMBL/GenBank/DDBJ whole genome shotgun (WGS) entry which is preliminary data.</text>
</comment>
<evidence type="ECO:0000313" key="1">
    <source>
        <dbReference type="EMBL" id="KAK3757496.1"/>
    </source>
</evidence>
<name>A0AAE0YVW7_9GAST</name>
<accession>A0AAE0YVW7</accession>
<sequence length="100" mass="11219">MTFLNSSEKESALKTTIFKQRKYCELCNTKRDTEETSPPQFAGVGSVSEFREAGFIIHQESDGQLCDCLDDSAPGYTSSVSVAQELGRLDLAERNRRFLM</sequence>
<keyword evidence="2" id="KW-1185">Reference proteome</keyword>
<organism evidence="1 2">
    <name type="scientific">Elysia crispata</name>
    <name type="common">lettuce slug</name>
    <dbReference type="NCBI Taxonomy" id="231223"/>
    <lineage>
        <taxon>Eukaryota</taxon>
        <taxon>Metazoa</taxon>
        <taxon>Spiralia</taxon>
        <taxon>Lophotrochozoa</taxon>
        <taxon>Mollusca</taxon>
        <taxon>Gastropoda</taxon>
        <taxon>Heterobranchia</taxon>
        <taxon>Euthyneura</taxon>
        <taxon>Panpulmonata</taxon>
        <taxon>Sacoglossa</taxon>
        <taxon>Placobranchoidea</taxon>
        <taxon>Plakobranchidae</taxon>
        <taxon>Elysia</taxon>
    </lineage>
</organism>
<dbReference type="Proteomes" id="UP001283361">
    <property type="component" value="Unassembled WGS sequence"/>
</dbReference>
<dbReference type="EMBL" id="JAWDGP010005360">
    <property type="protein sequence ID" value="KAK3757496.1"/>
    <property type="molecule type" value="Genomic_DNA"/>
</dbReference>
<protein>
    <submittedName>
        <fullName evidence="1">Uncharacterized protein</fullName>
    </submittedName>
</protein>
<proteinExistence type="predicted"/>
<gene>
    <name evidence="1" type="ORF">RRG08_050379</name>
</gene>